<dbReference type="AlphaFoldDB" id="A0A9P1D764"/>
<keyword evidence="3" id="KW-1185">Reference proteome</keyword>
<dbReference type="EMBL" id="CAMXCT010003440">
    <property type="protein sequence ID" value="CAI4004469.1"/>
    <property type="molecule type" value="Genomic_DNA"/>
</dbReference>
<accession>A0A9P1D764</accession>
<evidence type="ECO:0000313" key="1">
    <source>
        <dbReference type="EMBL" id="CAI4004469.1"/>
    </source>
</evidence>
<evidence type="ECO:0000313" key="2">
    <source>
        <dbReference type="EMBL" id="CAL4791781.1"/>
    </source>
</evidence>
<gene>
    <name evidence="1" type="ORF">C1SCF055_LOCUS30253</name>
</gene>
<reference evidence="1" key="1">
    <citation type="submission" date="2022-10" db="EMBL/GenBank/DDBJ databases">
        <authorList>
            <person name="Chen Y."/>
            <person name="Dougan E. K."/>
            <person name="Chan C."/>
            <person name="Rhodes N."/>
            <person name="Thang M."/>
        </authorList>
    </citation>
    <scope>NUCLEOTIDE SEQUENCE</scope>
</reference>
<dbReference type="EMBL" id="CAMXCT030003440">
    <property type="protein sequence ID" value="CAL4791781.1"/>
    <property type="molecule type" value="Genomic_DNA"/>
</dbReference>
<sequence>MIFNRAIATEEKSLEGVCRRQSPGMVWKAYDWERGSRNSGATTSRNMRLAVTIIGPGAGIHSNQEAWGALDQNPKLYLQVYGQSRGAYDRYPPSWPGGSPAPNL</sequence>
<name>A0A9P1D764_9DINO</name>
<dbReference type="Proteomes" id="UP001152797">
    <property type="component" value="Unassembled WGS sequence"/>
</dbReference>
<dbReference type="EMBL" id="CAMXCT020003440">
    <property type="protein sequence ID" value="CAL1157844.1"/>
    <property type="molecule type" value="Genomic_DNA"/>
</dbReference>
<protein>
    <submittedName>
        <fullName evidence="1">Uncharacterized protein</fullName>
    </submittedName>
</protein>
<evidence type="ECO:0000313" key="3">
    <source>
        <dbReference type="Proteomes" id="UP001152797"/>
    </source>
</evidence>
<comment type="caution">
    <text evidence="1">The sequence shown here is derived from an EMBL/GenBank/DDBJ whole genome shotgun (WGS) entry which is preliminary data.</text>
</comment>
<feature type="non-terminal residue" evidence="1">
    <location>
        <position position="1"/>
    </location>
</feature>
<proteinExistence type="predicted"/>
<reference evidence="2 3" key="2">
    <citation type="submission" date="2024-05" db="EMBL/GenBank/DDBJ databases">
        <authorList>
            <person name="Chen Y."/>
            <person name="Shah S."/>
            <person name="Dougan E. K."/>
            <person name="Thang M."/>
            <person name="Chan C."/>
        </authorList>
    </citation>
    <scope>NUCLEOTIDE SEQUENCE [LARGE SCALE GENOMIC DNA]</scope>
</reference>
<organism evidence="1">
    <name type="scientific">Cladocopium goreaui</name>
    <dbReference type="NCBI Taxonomy" id="2562237"/>
    <lineage>
        <taxon>Eukaryota</taxon>
        <taxon>Sar</taxon>
        <taxon>Alveolata</taxon>
        <taxon>Dinophyceae</taxon>
        <taxon>Suessiales</taxon>
        <taxon>Symbiodiniaceae</taxon>
        <taxon>Cladocopium</taxon>
    </lineage>
</organism>